<evidence type="ECO:0008006" key="3">
    <source>
        <dbReference type="Google" id="ProtNLM"/>
    </source>
</evidence>
<dbReference type="RefSeq" id="WP_015757164.1">
    <property type="nucleotide sequence ID" value="NC_013216.1"/>
</dbReference>
<organism evidence="1 2">
    <name type="scientific">Desulfofarcimen acetoxidans (strain ATCC 49208 / DSM 771 / KCTC 5769 / VKM B-1644 / 5575)</name>
    <name type="common">Desulfotomaculum acetoxidans</name>
    <dbReference type="NCBI Taxonomy" id="485916"/>
    <lineage>
        <taxon>Bacteria</taxon>
        <taxon>Bacillati</taxon>
        <taxon>Bacillota</taxon>
        <taxon>Clostridia</taxon>
        <taxon>Eubacteriales</taxon>
        <taxon>Peptococcaceae</taxon>
        <taxon>Desulfofarcimen</taxon>
    </lineage>
</organism>
<name>C8VWA1_DESAS</name>
<sequence length="88" mass="10146">MKSVPTKNRDIIWQFLKGEAVLLNPIDGSYFGLNSVGSSFWEKVDGKKTIEEILDLLLQEYMVERDVLVRDIEEFVHSMEDKGLISLK</sequence>
<dbReference type="InterPro" id="IPR041881">
    <property type="entry name" value="PqqD_sf"/>
</dbReference>
<dbReference type="OrthoDB" id="1495225at2"/>
<dbReference type="Gene3D" id="1.10.10.1150">
    <property type="entry name" value="Coenzyme PQQ synthesis protein D (PqqD)"/>
    <property type="match status" value="1"/>
</dbReference>
<dbReference type="STRING" id="485916.Dtox_1594"/>
<dbReference type="HOGENOM" id="CLU_159325_2_0_9"/>
<reference evidence="1 2" key="1">
    <citation type="journal article" date="2009" name="Stand. Genomic Sci.">
        <title>Complete genome sequence of Desulfotomaculum acetoxidans type strain (5575).</title>
        <authorList>
            <person name="Spring S."/>
            <person name="Lapidus A."/>
            <person name="Schroder M."/>
            <person name="Gleim D."/>
            <person name="Sims D."/>
            <person name="Meincke L."/>
            <person name="Glavina Del Rio T."/>
            <person name="Tice H."/>
            <person name="Copeland A."/>
            <person name="Cheng J.F."/>
            <person name="Lucas S."/>
            <person name="Chen F."/>
            <person name="Nolan M."/>
            <person name="Bruce D."/>
            <person name="Goodwin L."/>
            <person name="Pitluck S."/>
            <person name="Ivanova N."/>
            <person name="Mavromatis K."/>
            <person name="Mikhailova N."/>
            <person name="Pati A."/>
            <person name="Chen A."/>
            <person name="Palaniappan K."/>
            <person name="Land M."/>
            <person name="Hauser L."/>
            <person name="Chang Y.J."/>
            <person name="Jeffries C.D."/>
            <person name="Chain P."/>
            <person name="Saunders E."/>
            <person name="Brettin T."/>
            <person name="Detter J.C."/>
            <person name="Goker M."/>
            <person name="Bristow J."/>
            <person name="Eisen J.A."/>
            <person name="Markowitz V."/>
            <person name="Hugenholtz P."/>
            <person name="Kyrpides N.C."/>
            <person name="Klenk H.P."/>
            <person name="Han C."/>
        </authorList>
    </citation>
    <scope>NUCLEOTIDE SEQUENCE [LARGE SCALE GENOMIC DNA]</scope>
    <source>
        <strain evidence="2">ATCC 49208 / DSM 771 / VKM B-1644</strain>
    </source>
</reference>
<gene>
    <name evidence="1" type="ordered locus">Dtox_1594</name>
</gene>
<keyword evidence="2" id="KW-1185">Reference proteome</keyword>
<dbReference type="Pfam" id="PF05402">
    <property type="entry name" value="PqqD"/>
    <property type="match status" value="1"/>
</dbReference>
<proteinExistence type="predicted"/>
<dbReference type="InterPro" id="IPR008792">
    <property type="entry name" value="PQQD"/>
</dbReference>
<dbReference type="eggNOG" id="ENOG5033BC0">
    <property type="taxonomic scope" value="Bacteria"/>
</dbReference>
<dbReference type="AlphaFoldDB" id="C8VWA1"/>
<accession>C8VWA1</accession>
<evidence type="ECO:0000313" key="2">
    <source>
        <dbReference type="Proteomes" id="UP000002217"/>
    </source>
</evidence>
<evidence type="ECO:0000313" key="1">
    <source>
        <dbReference type="EMBL" id="ACV62453.1"/>
    </source>
</evidence>
<dbReference type="KEGG" id="dae:Dtox_1594"/>
<dbReference type="Proteomes" id="UP000002217">
    <property type="component" value="Chromosome"/>
</dbReference>
<dbReference type="EMBL" id="CP001720">
    <property type="protein sequence ID" value="ACV62453.1"/>
    <property type="molecule type" value="Genomic_DNA"/>
</dbReference>
<protein>
    <recommendedName>
        <fullName evidence="3">Coenzyme PQQ synthesis D</fullName>
    </recommendedName>
</protein>